<dbReference type="Proteomes" id="UP000008743">
    <property type="component" value="Unassembled WGS sequence"/>
</dbReference>
<reference evidence="4" key="1">
    <citation type="submission" date="2011-02" db="EMBL/GenBank/DDBJ databases">
        <title>The Genome Sequence of Capsaspora owczarzaki ATCC 30864.</title>
        <authorList>
            <person name="Russ C."/>
            <person name="Cuomo C."/>
            <person name="Burger G."/>
            <person name="Gray M.W."/>
            <person name="Holland P.W.H."/>
            <person name="King N."/>
            <person name="Lang F.B.F."/>
            <person name="Roger A.J."/>
            <person name="Ruiz-Trillo I."/>
            <person name="Young S.K."/>
            <person name="Zeng Q."/>
            <person name="Gargeya S."/>
            <person name="Alvarado L."/>
            <person name="Berlin A."/>
            <person name="Chapman S.B."/>
            <person name="Chen Z."/>
            <person name="Freedman E."/>
            <person name="Gellesch M."/>
            <person name="Goldberg J."/>
            <person name="Griggs A."/>
            <person name="Gujja S."/>
            <person name="Heilman E."/>
            <person name="Heiman D."/>
            <person name="Howarth C."/>
            <person name="Mehta T."/>
            <person name="Neiman D."/>
            <person name="Pearson M."/>
            <person name="Roberts A."/>
            <person name="Saif S."/>
            <person name="Shea T."/>
            <person name="Shenoy N."/>
            <person name="Sisk P."/>
            <person name="Stolte C."/>
            <person name="Sykes S."/>
            <person name="White J."/>
            <person name="Yandava C."/>
            <person name="Haas B."/>
            <person name="Nusbaum C."/>
            <person name="Birren B."/>
        </authorList>
    </citation>
    <scope>NUCLEOTIDE SEQUENCE</scope>
    <source>
        <strain evidence="4">ATCC 30864</strain>
    </source>
</reference>
<sequence length="436" mass="47794">MSNGSTSAAAASAASTMDINDTAAIRATHYAHFEPGMHRMNHGSFGAPPKCVIDAQLEGYMRFLAQPDRMYFDELIEGQGLDAVCTDIARLINYPNHKAITLVENATTAAVIVAESIARKFTAGVYARGDAILLFDTTYNAVKNIFIDIVERVGGRLVIQPNPFPIASDDDLLRALDAGLDACGSSKVRLVALDHITSVPAYLVPVTTMIARCRARGVDQIFVDGAHAVGNCPSLDLEAMDADFYCSNLHKWMFAPPGAAFFFAKPSLQASLHHPIVSHNYKLGLPRESSWTGTRDYSAYLAVARAIQFYLSWNKDVENATQSPFANMAIYRRNNAMAVRAAQMLAAAFGTQLPTPISMMTSLAMVELPPALGLLDNAAAHRLRCDLRDRHKIELIVWVNEAATPRRSFIRLSAQIYNDWAEYELLRDVVLGLIAK</sequence>
<dbReference type="eggNOG" id="KOG1549">
    <property type="taxonomic scope" value="Eukaryota"/>
</dbReference>
<organism evidence="3 4">
    <name type="scientific">Capsaspora owczarzaki (strain ATCC 30864)</name>
    <dbReference type="NCBI Taxonomy" id="595528"/>
    <lineage>
        <taxon>Eukaryota</taxon>
        <taxon>Filasterea</taxon>
        <taxon>Capsaspora</taxon>
    </lineage>
</organism>
<dbReference type="Pfam" id="PF00266">
    <property type="entry name" value="Aminotran_5"/>
    <property type="match status" value="1"/>
</dbReference>
<dbReference type="InterPro" id="IPR015422">
    <property type="entry name" value="PyrdxlP-dep_Trfase_small"/>
</dbReference>
<dbReference type="OrthoDB" id="2020362at2759"/>
<evidence type="ECO:0000313" key="3">
    <source>
        <dbReference type="EMBL" id="KJE94390.1"/>
    </source>
</evidence>
<dbReference type="SUPFAM" id="SSF53383">
    <property type="entry name" value="PLP-dependent transferases"/>
    <property type="match status" value="1"/>
</dbReference>
<dbReference type="InterPro" id="IPR015421">
    <property type="entry name" value="PyrdxlP-dep_Trfase_major"/>
</dbReference>
<keyword evidence="4" id="KW-1185">Reference proteome</keyword>
<dbReference type="PhylomeDB" id="A0A0D2WR93"/>
<dbReference type="InterPro" id="IPR000192">
    <property type="entry name" value="Aminotrans_V_dom"/>
</dbReference>
<protein>
    <recommendedName>
        <fullName evidence="2">Aminotransferase class V domain-containing protein</fullName>
    </recommendedName>
</protein>
<proteinExistence type="predicted"/>
<keyword evidence="1" id="KW-0663">Pyridoxal phosphate</keyword>
<dbReference type="PANTHER" id="PTHR43092:SF2">
    <property type="entry name" value="HERCYNYLCYSTEINE SULFOXIDE LYASE"/>
    <property type="match status" value="1"/>
</dbReference>
<dbReference type="EMBL" id="KE346367">
    <property type="protein sequence ID" value="KJE94390.1"/>
    <property type="molecule type" value="Genomic_DNA"/>
</dbReference>
<dbReference type="PANTHER" id="PTHR43092">
    <property type="entry name" value="L-CYSTEINE DESULFHYDRASE"/>
    <property type="match status" value="1"/>
</dbReference>
<dbReference type="AlphaFoldDB" id="A0A0D2WR93"/>
<dbReference type="Gene3D" id="3.90.1150.10">
    <property type="entry name" value="Aspartate Aminotransferase, domain 1"/>
    <property type="match status" value="1"/>
</dbReference>
<dbReference type="STRING" id="595528.A0A0D2WR93"/>
<evidence type="ECO:0000259" key="2">
    <source>
        <dbReference type="Pfam" id="PF00266"/>
    </source>
</evidence>
<name>A0A0D2WR93_CAPO3</name>
<dbReference type="RefSeq" id="XP_004346718.1">
    <property type="nucleotide sequence ID" value="XM_004346668.1"/>
</dbReference>
<feature type="domain" description="Aminotransferase class V" evidence="2">
    <location>
        <begin position="49"/>
        <end position="275"/>
    </location>
</feature>
<dbReference type="FunCoup" id="A0A0D2WR93">
    <property type="interactions" value="12"/>
</dbReference>
<dbReference type="InterPro" id="IPR015424">
    <property type="entry name" value="PyrdxlP-dep_Trfase"/>
</dbReference>
<dbReference type="OMA" id="VCIFDVV"/>
<dbReference type="Gene3D" id="3.40.640.10">
    <property type="entry name" value="Type I PLP-dependent aspartate aminotransferase-like (Major domain)"/>
    <property type="match status" value="1"/>
</dbReference>
<dbReference type="InParanoid" id="A0A0D2WR93"/>
<evidence type="ECO:0000256" key="1">
    <source>
        <dbReference type="ARBA" id="ARBA00022898"/>
    </source>
</evidence>
<evidence type="ECO:0000313" key="4">
    <source>
        <dbReference type="Proteomes" id="UP000008743"/>
    </source>
</evidence>
<accession>A0A0D2WR93</accession>
<gene>
    <name evidence="3" type="ORF">CAOG_005033</name>
</gene>